<organism evidence="4">
    <name type="scientific">uncultured Gemmatimonadaceae bacterium</name>
    <dbReference type="NCBI Taxonomy" id="246130"/>
    <lineage>
        <taxon>Bacteria</taxon>
        <taxon>Pseudomonadati</taxon>
        <taxon>Gemmatimonadota</taxon>
        <taxon>Gemmatimonadia</taxon>
        <taxon>Gemmatimonadales</taxon>
        <taxon>Gemmatimonadaceae</taxon>
        <taxon>environmental samples</taxon>
    </lineage>
</organism>
<dbReference type="SUPFAM" id="SSF56349">
    <property type="entry name" value="DNA breaking-rejoining enzymes"/>
    <property type="match status" value="1"/>
</dbReference>
<evidence type="ECO:0000259" key="3">
    <source>
        <dbReference type="PROSITE" id="PS51898"/>
    </source>
</evidence>
<feature type="domain" description="Tyr recombinase" evidence="3">
    <location>
        <begin position="147"/>
        <end position="339"/>
    </location>
</feature>
<evidence type="ECO:0000256" key="1">
    <source>
        <dbReference type="ARBA" id="ARBA00022829"/>
    </source>
</evidence>
<dbReference type="GO" id="GO:0003677">
    <property type="term" value="F:DNA binding"/>
    <property type="evidence" value="ECO:0007669"/>
    <property type="project" value="InterPro"/>
</dbReference>
<gene>
    <name evidence="4" type="ORF">AVDCRST_MAG11-1664</name>
</gene>
<dbReference type="GO" id="GO:0007059">
    <property type="term" value="P:chromosome segregation"/>
    <property type="evidence" value="ECO:0007669"/>
    <property type="project" value="UniProtKB-KW"/>
</dbReference>
<dbReference type="InterPro" id="IPR002104">
    <property type="entry name" value="Integrase_catalytic"/>
</dbReference>
<reference evidence="4" key="1">
    <citation type="submission" date="2020-02" db="EMBL/GenBank/DDBJ databases">
        <authorList>
            <person name="Meier V. D."/>
        </authorList>
    </citation>
    <scope>NUCLEOTIDE SEQUENCE</scope>
    <source>
        <strain evidence="4">AVDCRST_MAG11</strain>
    </source>
</reference>
<keyword evidence="1" id="KW-0159">Chromosome partition</keyword>
<dbReference type="GO" id="GO:0015074">
    <property type="term" value="P:DNA integration"/>
    <property type="evidence" value="ECO:0007669"/>
    <property type="project" value="InterPro"/>
</dbReference>
<evidence type="ECO:0000313" key="4">
    <source>
        <dbReference type="EMBL" id="CAA9313698.1"/>
    </source>
</evidence>
<dbReference type="EMBL" id="CADCTU010000376">
    <property type="protein sequence ID" value="CAA9313698.1"/>
    <property type="molecule type" value="Genomic_DNA"/>
</dbReference>
<dbReference type="Gene3D" id="1.10.443.10">
    <property type="entry name" value="Intergrase catalytic core"/>
    <property type="match status" value="1"/>
</dbReference>
<keyword evidence="2" id="KW-0233">DNA recombination</keyword>
<dbReference type="AlphaFoldDB" id="A0A6J4KXB4"/>
<dbReference type="PANTHER" id="PTHR30349:SF81">
    <property type="entry name" value="TYROSINE RECOMBINASE XERC"/>
    <property type="match status" value="1"/>
</dbReference>
<accession>A0A6J4KXB4</accession>
<sequence>MGREPEDLTGKLAGLEPLAPPTALAPMPADAVALVSPAPLPFDRHPALVYLAGLAPGSRRTMRQALDAIAGIVTQGRADAVTLPWQRLSYAHTAAIRAVLAERHAPATANKMLAALRGTLKEAWRLGLVDVETYRRAVDVGVIRGSTVPKGRSLSAGEIRALFTTCAAEPKPSGVRDAALVAVLYGGGLRRAEAVALDVANYDAATGDLVLKGKGRKERRVYLQMAARAAADAWIAQRTVALGGVSSGALFVPITRTGRHALRRMTEQAVWMILDKRRVQAGVAPFSPHDVRRTFIGDLLDAGADISSVQQLAGHASVQTTARYDRRGERVRRQAAELLHVPYTRR</sequence>
<name>A0A6J4KXB4_9BACT</name>
<protein>
    <recommendedName>
        <fullName evidence="3">Tyr recombinase domain-containing protein</fullName>
    </recommendedName>
</protein>
<dbReference type="Pfam" id="PF00589">
    <property type="entry name" value="Phage_integrase"/>
    <property type="match status" value="1"/>
</dbReference>
<dbReference type="GO" id="GO:0006310">
    <property type="term" value="P:DNA recombination"/>
    <property type="evidence" value="ECO:0007669"/>
    <property type="project" value="UniProtKB-KW"/>
</dbReference>
<proteinExistence type="predicted"/>
<evidence type="ECO:0000256" key="2">
    <source>
        <dbReference type="ARBA" id="ARBA00023172"/>
    </source>
</evidence>
<dbReference type="InterPro" id="IPR013762">
    <property type="entry name" value="Integrase-like_cat_sf"/>
</dbReference>
<dbReference type="PROSITE" id="PS51898">
    <property type="entry name" value="TYR_RECOMBINASE"/>
    <property type="match status" value="1"/>
</dbReference>
<dbReference type="PANTHER" id="PTHR30349">
    <property type="entry name" value="PHAGE INTEGRASE-RELATED"/>
    <property type="match status" value="1"/>
</dbReference>
<dbReference type="InterPro" id="IPR050090">
    <property type="entry name" value="Tyrosine_recombinase_XerCD"/>
</dbReference>
<dbReference type="InterPro" id="IPR011010">
    <property type="entry name" value="DNA_brk_join_enz"/>
</dbReference>